<evidence type="ECO:0000256" key="1">
    <source>
        <dbReference type="ARBA" id="ARBA00004604"/>
    </source>
</evidence>
<keyword evidence="4 6" id="KW-0694">RNA-binding</keyword>
<dbReference type="InterPro" id="IPR039119">
    <property type="entry name" value="ABT1/Esf2"/>
</dbReference>
<comment type="subcellular location">
    <subcellularLocation>
        <location evidence="1">Nucleus</location>
        <location evidence="1">Nucleolus</location>
    </subcellularLocation>
</comment>
<dbReference type="AlphaFoldDB" id="A0AAN9Y8J6"/>
<dbReference type="InterPro" id="IPR034353">
    <property type="entry name" value="ABT1/ESF2_RRM"/>
</dbReference>
<reference evidence="8 9" key="1">
    <citation type="submission" date="2024-03" db="EMBL/GenBank/DDBJ databases">
        <title>Adaptation during the transition from Ophiocordyceps entomopathogen to insect associate is accompanied by gene loss and intensified selection.</title>
        <authorList>
            <person name="Ward C.M."/>
            <person name="Onetto C.A."/>
            <person name="Borneman A.R."/>
        </authorList>
    </citation>
    <scope>NUCLEOTIDE SEQUENCE [LARGE SCALE GENOMIC DNA]</scope>
    <source>
        <strain evidence="8">AWRI1</strain>
        <tissue evidence="8">Single Adult Female</tissue>
    </source>
</reference>
<evidence type="ECO:0000259" key="7">
    <source>
        <dbReference type="PROSITE" id="PS50102"/>
    </source>
</evidence>
<keyword evidence="9" id="KW-1185">Reference proteome</keyword>
<evidence type="ECO:0000256" key="4">
    <source>
        <dbReference type="ARBA" id="ARBA00022884"/>
    </source>
</evidence>
<dbReference type="GO" id="GO:0000447">
    <property type="term" value="P:endonucleolytic cleavage in ITS1 to separate SSU-rRNA from 5.8S rRNA and LSU-rRNA from tricistronic rRNA transcript (SSU-rRNA, 5.8S rRNA, LSU-rRNA)"/>
    <property type="evidence" value="ECO:0007669"/>
    <property type="project" value="TreeGrafter"/>
</dbReference>
<evidence type="ECO:0000256" key="2">
    <source>
        <dbReference type="ARBA" id="ARBA00005819"/>
    </source>
</evidence>
<comment type="similarity">
    <text evidence="2">Belongs to the ESF2/ABP1 family.</text>
</comment>
<evidence type="ECO:0000256" key="3">
    <source>
        <dbReference type="ARBA" id="ARBA00020737"/>
    </source>
</evidence>
<comment type="caution">
    <text evidence="8">The sequence shown here is derived from an EMBL/GenBank/DDBJ whole genome shotgun (WGS) entry which is preliminary data.</text>
</comment>
<keyword evidence="5" id="KW-0539">Nucleus</keyword>
<organism evidence="8 9">
    <name type="scientific">Parthenolecanium corni</name>
    <dbReference type="NCBI Taxonomy" id="536013"/>
    <lineage>
        <taxon>Eukaryota</taxon>
        <taxon>Metazoa</taxon>
        <taxon>Ecdysozoa</taxon>
        <taxon>Arthropoda</taxon>
        <taxon>Hexapoda</taxon>
        <taxon>Insecta</taxon>
        <taxon>Pterygota</taxon>
        <taxon>Neoptera</taxon>
        <taxon>Paraneoptera</taxon>
        <taxon>Hemiptera</taxon>
        <taxon>Sternorrhyncha</taxon>
        <taxon>Coccoidea</taxon>
        <taxon>Coccidae</taxon>
        <taxon>Parthenolecanium</taxon>
    </lineage>
</organism>
<accession>A0AAN9Y8J6</accession>
<proteinExistence type="inferred from homology"/>
<gene>
    <name evidence="8" type="ORF">V9T40_004371</name>
</gene>
<dbReference type="Gene3D" id="3.30.70.330">
    <property type="match status" value="1"/>
</dbReference>
<protein>
    <recommendedName>
        <fullName evidence="3">Activator of basal transcription 1</fullName>
    </recommendedName>
</protein>
<dbReference type="EMBL" id="JBBCAQ010000004">
    <property type="protein sequence ID" value="KAK7604098.1"/>
    <property type="molecule type" value="Genomic_DNA"/>
</dbReference>
<dbReference type="GO" id="GO:0000472">
    <property type="term" value="P:endonucleolytic cleavage to generate mature 5'-end of SSU-rRNA from (SSU-rRNA, 5.8S rRNA, LSU-rRNA)"/>
    <property type="evidence" value="ECO:0007669"/>
    <property type="project" value="TreeGrafter"/>
</dbReference>
<dbReference type="InterPro" id="IPR000504">
    <property type="entry name" value="RRM_dom"/>
</dbReference>
<name>A0AAN9Y8J6_9HEMI</name>
<feature type="domain" description="RRM" evidence="7">
    <location>
        <begin position="14"/>
        <end position="102"/>
    </location>
</feature>
<dbReference type="GO" id="GO:0034462">
    <property type="term" value="P:small-subunit processome assembly"/>
    <property type="evidence" value="ECO:0007669"/>
    <property type="project" value="TreeGrafter"/>
</dbReference>
<dbReference type="GO" id="GO:0000480">
    <property type="term" value="P:endonucleolytic cleavage in 5'-ETS of tricistronic rRNA transcript (SSU-rRNA, 5.8S rRNA, LSU-rRNA)"/>
    <property type="evidence" value="ECO:0007669"/>
    <property type="project" value="TreeGrafter"/>
</dbReference>
<evidence type="ECO:0000256" key="6">
    <source>
        <dbReference type="PROSITE-ProRule" id="PRU00176"/>
    </source>
</evidence>
<dbReference type="InterPro" id="IPR012677">
    <property type="entry name" value="Nucleotide-bd_a/b_plait_sf"/>
</dbReference>
<dbReference type="GO" id="GO:0005730">
    <property type="term" value="C:nucleolus"/>
    <property type="evidence" value="ECO:0007669"/>
    <property type="project" value="UniProtKB-SubCell"/>
</dbReference>
<dbReference type="PROSITE" id="PS50102">
    <property type="entry name" value="RRM"/>
    <property type="match status" value="1"/>
</dbReference>
<dbReference type="SUPFAM" id="SSF54928">
    <property type="entry name" value="RNA-binding domain, RBD"/>
    <property type="match status" value="1"/>
</dbReference>
<evidence type="ECO:0000313" key="9">
    <source>
        <dbReference type="Proteomes" id="UP001367676"/>
    </source>
</evidence>
<evidence type="ECO:0000313" key="8">
    <source>
        <dbReference type="EMBL" id="KAK7604098.1"/>
    </source>
</evidence>
<dbReference type="InterPro" id="IPR035979">
    <property type="entry name" value="RBD_domain_sf"/>
</dbReference>
<dbReference type="GO" id="GO:0003723">
    <property type="term" value="F:RNA binding"/>
    <property type="evidence" value="ECO:0007669"/>
    <property type="project" value="UniProtKB-UniRule"/>
</dbReference>
<dbReference type="CDD" id="cd12263">
    <property type="entry name" value="RRM_ABT1_like"/>
    <property type="match status" value="1"/>
</dbReference>
<sequence length="202" mass="23740">MKTKDSKPVKNKKGIIYLSSLPKYLNVTKLRELMENFGEVGRIFLQPQNLPNNKKKPSKHFTEGWVEFEKKRVAKEVAAGLNGKQIECRKRSKYFDFIWSVKYLSKFKWVHLSERVAYERAVRKHRMRVEISQAKKEATDFSLKVSQSDRLKLKTEAENATQSTDDAALLPTQRKTEEEYLKSKKRKDTHEDNLDVLRTLFS</sequence>
<evidence type="ECO:0000256" key="5">
    <source>
        <dbReference type="ARBA" id="ARBA00023242"/>
    </source>
</evidence>
<dbReference type="Proteomes" id="UP001367676">
    <property type="component" value="Unassembled WGS sequence"/>
</dbReference>
<dbReference type="PANTHER" id="PTHR12311">
    <property type="entry name" value="ACTIVATOR OF BASAL TRANSCRIPTION 1"/>
    <property type="match status" value="1"/>
</dbReference>
<dbReference type="PANTHER" id="PTHR12311:SF7">
    <property type="entry name" value="ACTIVATOR OF BASAL TRANSCRIPTION 1"/>
    <property type="match status" value="1"/>
</dbReference>
<dbReference type="Pfam" id="PF00076">
    <property type="entry name" value="RRM_1"/>
    <property type="match status" value="1"/>
</dbReference>